<evidence type="ECO:0000256" key="4">
    <source>
        <dbReference type="ARBA" id="ARBA00022553"/>
    </source>
</evidence>
<accession>A0AAU8ARI5</accession>
<keyword evidence="8" id="KW-0812">Transmembrane</keyword>
<evidence type="ECO:0000256" key="8">
    <source>
        <dbReference type="SAM" id="Phobius"/>
    </source>
</evidence>
<dbReference type="CDD" id="cd00082">
    <property type="entry name" value="HisKA"/>
    <property type="match status" value="1"/>
</dbReference>
<dbReference type="InterPro" id="IPR003660">
    <property type="entry name" value="HAMP_dom"/>
</dbReference>
<comment type="subcellular location">
    <subcellularLocation>
        <location evidence="2">Membrane</location>
    </subcellularLocation>
</comment>
<keyword evidence="4" id="KW-0597">Phosphoprotein</keyword>
<dbReference type="InterPro" id="IPR003594">
    <property type="entry name" value="HATPase_dom"/>
</dbReference>
<feature type="transmembrane region" description="Helical" evidence="8">
    <location>
        <begin position="197"/>
        <end position="219"/>
    </location>
</feature>
<dbReference type="InterPro" id="IPR036890">
    <property type="entry name" value="HATPase_C_sf"/>
</dbReference>
<dbReference type="InterPro" id="IPR003661">
    <property type="entry name" value="HisK_dim/P_dom"/>
</dbReference>
<dbReference type="SMART" id="SM00388">
    <property type="entry name" value="HisKA"/>
    <property type="match status" value="1"/>
</dbReference>
<dbReference type="EC" id="2.7.13.3" evidence="3"/>
<dbReference type="SUPFAM" id="SSF158472">
    <property type="entry name" value="HAMP domain-like"/>
    <property type="match status" value="1"/>
</dbReference>
<dbReference type="CDD" id="cd00075">
    <property type="entry name" value="HATPase"/>
    <property type="match status" value="1"/>
</dbReference>
<organism evidence="11">
    <name type="scientific">Alloyangia sp. H15</name>
    <dbReference type="NCBI Taxonomy" id="3029062"/>
    <lineage>
        <taxon>Bacteria</taxon>
        <taxon>Pseudomonadati</taxon>
        <taxon>Pseudomonadota</taxon>
        <taxon>Alphaproteobacteria</taxon>
        <taxon>Rhodobacterales</taxon>
        <taxon>Roseobacteraceae</taxon>
        <taxon>Alloyangia</taxon>
    </lineage>
</organism>
<dbReference type="SUPFAM" id="SSF55874">
    <property type="entry name" value="ATPase domain of HSP90 chaperone/DNA topoisomerase II/histidine kinase"/>
    <property type="match status" value="1"/>
</dbReference>
<evidence type="ECO:0000256" key="1">
    <source>
        <dbReference type="ARBA" id="ARBA00000085"/>
    </source>
</evidence>
<keyword evidence="11" id="KW-0614">Plasmid</keyword>
<dbReference type="CDD" id="cd06225">
    <property type="entry name" value="HAMP"/>
    <property type="match status" value="1"/>
</dbReference>
<keyword evidence="6" id="KW-0418">Kinase</keyword>
<dbReference type="InterPro" id="IPR050736">
    <property type="entry name" value="Sensor_HK_Regulatory"/>
</dbReference>
<dbReference type="SMART" id="SM00304">
    <property type="entry name" value="HAMP"/>
    <property type="match status" value="1"/>
</dbReference>
<evidence type="ECO:0000259" key="9">
    <source>
        <dbReference type="PROSITE" id="PS50109"/>
    </source>
</evidence>
<keyword evidence="7" id="KW-0902">Two-component regulatory system</keyword>
<evidence type="ECO:0000256" key="5">
    <source>
        <dbReference type="ARBA" id="ARBA00022679"/>
    </source>
</evidence>
<dbReference type="AlphaFoldDB" id="A0AAU8ARI5"/>
<dbReference type="Gene3D" id="3.30.565.10">
    <property type="entry name" value="Histidine kinase-like ATPase, C-terminal domain"/>
    <property type="match status" value="1"/>
</dbReference>
<evidence type="ECO:0000313" key="11">
    <source>
        <dbReference type="EMBL" id="XCC97609.1"/>
    </source>
</evidence>
<dbReference type="InterPro" id="IPR036097">
    <property type="entry name" value="HisK_dim/P_sf"/>
</dbReference>
<dbReference type="PROSITE" id="PS50885">
    <property type="entry name" value="HAMP"/>
    <property type="match status" value="1"/>
</dbReference>
<keyword evidence="5" id="KW-0808">Transferase</keyword>
<reference evidence="11" key="1">
    <citation type="submission" date="2023-02" db="EMBL/GenBank/DDBJ databases">
        <title>Description and genomic characterization of Salipiger bruguierae sp. nov., isolated from the sediment of mangrove plant Bruguiera sexangula.</title>
        <authorList>
            <person name="Long M."/>
        </authorList>
    </citation>
    <scope>NUCLEOTIDE SEQUENCE</scope>
    <source>
        <strain evidence="11">H15</strain>
        <plasmid evidence="11">unnamed3</plasmid>
    </source>
</reference>
<geneLocation type="plasmid" evidence="11">
    <name>unnamed3</name>
</geneLocation>
<keyword evidence="11" id="KW-0547">Nucleotide-binding</keyword>
<keyword evidence="8" id="KW-1133">Transmembrane helix</keyword>
<feature type="domain" description="Histidine kinase" evidence="9">
    <location>
        <begin position="313"/>
        <end position="534"/>
    </location>
</feature>
<dbReference type="Gene3D" id="1.10.287.130">
    <property type="match status" value="1"/>
</dbReference>
<feature type="domain" description="HAMP" evidence="10">
    <location>
        <begin position="221"/>
        <end position="273"/>
    </location>
</feature>
<dbReference type="PRINTS" id="PR00344">
    <property type="entry name" value="BCTRLSENSOR"/>
</dbReference>
<evidence type="ECO:0000256" key="6">
    <source>
        <dbReference type="ARBA" id="ARBA00022777"/>
    </source>
</evidence>
<name>A0AAU8ARI5_9RHOB</name>
<dbReference type="InterPro" id="IPR005467">
    <property type="entry name" value="His_kinase_dom"/>
</dbReference>
<sequence>MKAGRRFPAQTGLSLKARLGLGAGCLGLVTLLTAAIIVAGMARVSDRLDSALAAEARLEDYAALSTQVSTYIVVAAELIQSRQPPATRATRTEGIAATLSQTFARLRAGLDIEVASAQGLDAQSRRATLSLAIARIEALFGSAQAGLLSDTTDPGALRAYLDTFASGVEPLLAEAVNEERRLRREILTGIDNLRHRLVQAALTMGLVALLLAAGFYFGLVRPQFHRLDTLRGAARRIGQEDFAITLPGTRQDEIGALYTETSRMAQALAARAEAVAEDRARLGEIIAERTEALRAANARLERTDEDRRRFFADISHELRTPLTVILMEAQLGRQGAPHPEAAFATIEARATRLSRRIDDLLRIARSETGQLALDPVRLDLAALASEAVEETAAEISNAGMTLDGPHTPDAPLTVLADRNWLRQVLTGLIRNAIRHARGGGALRLELRGTAEDAEIALTDNGPGIPGPAQQRIFDRFAQGGGSANAQGFGLGLPLARWVIEQQGGSIAVESPLPRSAALGAAPGTKIAVRLPHAPG</sequence>
<feature type="transmembrane region" description="Helical" evidence="8">
    <location>
        <begin position="21"/>
        <end position="41"/>
    </location>
</feature>
<dbReference type="Gene3D" id="6.10.340.10">
    <property type="match status" value="1"/>
</dbReference>
<gene>
    <name evidence="11" type="ORF">PVT71_26655</name>
</gene>
<evidence type="ECO:0000256" key="2">
    <source>
        <dbReference type="ARBA" id="ARBA00004370"/>
    </source>
</evidence>
<dbReference type="SMART" id="SM00387">
    <property type="entry name" value="HATPase_c"/>
    <property type="match status" value="1"/>
</dbReference>
<dbReference type="Pfam" id="PF00512">
    <property type="entry name" value="HisKA"/>
    <property type="match status" value="1"/>
</dbReference>
<dbReference type="InterPro" id="IPR004358">
    <property type="entry name" value="Sig_transdc_His_kin-like_C"/>
</dbReference>
<dbReference type="SUPFAM" id="SSF47384">
    <property type="entry name" value="Homodimeric domain of signal transducing histidine kinase"/>
    <property type="match status" value="1"/>
</dbReference>
<evidence type="ECO:0000256" key="7">
    <source>
        <dbReference type="ARBA" id="ARBA00023012"/>
    </source>
</evidence>
<protein>
    <recommendedName>
        <fullName evidence="3">histidine kinase</fullName>
        <ecNumber evidence="3">2.7.13.3</ecNumber>
    </recommendedName>
</protein>
<keyword evidence="8" id="KW-0472">Membrane</keyword>
<dbReference type="EMBL" id="CP123388">
    <property type="protein sequence ID" value="XCC97609.1"/>
    <property type="molecule type" value="Genomic_DNA"/>
</dbReference>
<dbReference type="Pfam" id="PF02518">
    <property type="entry name" value="HATPase_c"/>
    <property type="match status" value="1"/>
</dbReference>
<comment type="catalytic activity">
    <reaction evidence="1">
        <text>ATP + protein L-histidine = ADP + protein N-phospho-L-histidine.</text>
        <dbReference type="EC" id="2.7.13.3"/>
    </reaction>
</comment>
<dbReference type="GO" id="GO:0005524">
    <property type="term" value="F:ATP binding"/>
    <property type="evidence" value="ECO:0007669"/>
    <property type="project" value="UniProtKB-KW"/>
</dbReference>
<evidence type="ECO:0000256" key="3">
    <source>
        <dbReference type="ARBA" id="ARBA00012438"/>
    </source>
</evidence>
<dbReference type="PROSITE" id="PS50109">
    <property type="entry name" value="HIS_KIN"/>
    <property type="match status" value="1"/>
</dbReference>
<dbReference type="RefSeq" id="WP_353476499.1">
    <property type="nucleotide sequence ID" value="NZ_CP123388.1"/>
</dbReference>
<dbReference type="GO" id="GO:0016020">
    <property type="term" value="C:membrane"/>
    <property type="evidence" value="ECO:0007669"/>
    <property type="project" value="UniProtKB-SubCell"/>
</dbReference>
<keyword evidence="11" id="KW-0067">ATP-binding</keyword>
<dbReference type="PANTHER" id="PTHR43711">
    <property type="entry name" value="TWO-COMPONENT HISTIDINE KINASE"/>
    <property type="match status" value="1"/>
</dbReference>
<evidence type="ECO:0000259" key="10">
    <source>
        <dbReference type="PROSITE" id="PS50885"/>
    </source>
</evidence>
<dbReference type="GO" id="GO:0000155">
    <property type="term" value="F:phosphorelay sensor kinase activity"/>
    <property type="evidence" value="ECO:0007669"/>
    <property type="project" value="InterPro"/>
</dbReference>
<dbReference type="PANTHER" id="PTHR43711:SF1">
    <property type="entry name" value="HISTIDINE KINASE 1"/>
    <property type="match status" value="1"/>
</dbReference>
<proteinExistence type="predicted"/>